<dbReference type="GO" id="GO:0006412">
    <property type="term" value="P:translation"/>
    <property type="evidence" value="ECO:0007669"/>
    <property type="project" value="UniProtKB-UniRule"/>
</dbReference>
<protein>
    <recommendedName>
        <fullName evidence="7 8">Small ribosomal subunit protein bS20</fullName>
    </recommendedName>
</protein>
<dbReference type="EMBL" id="QUZK01000038">
    <property type="protein sequence ID" value="RFF30099.1"/>
    <property type="molecule type" value="Genomic_DNA"/>
</dbReference>
<dbReference type="GO" id="GO:0015935">
    <property type="term" value="C:small ribosomal subunit"/>
    <property type="evidence" value="ECO:0007669"/>
    <property type="project" value="TreeGrafter"/>
</dbReference>
<feature type="region of interest" description="Disordered" evidence="9">
    <location>
        <begin position="1"/>
        <end position="28"/>
    </location>
</feature>
<dbReference type="Gene3D" id="1.20.58.110">
    <property type="entry name" value="Ribosomal protein S20"/>
    <property type="match status" value="1"/>
</dbReference>
<reference evidence="10 11" key="1">
    <citation type="submission" date="2018-08" db="EMBL/GenBank/DDBJ databases">
        <title>Wenzhouxiangella salilacus sp. nov., a novel bacterium isolated from a saline lake in Xinjiang Province, China.</title>
        <authorList>
            <person name="Han S."/>
        </authorList>
    </citation>
    <scope>NUCLEOTIDE SEQUENCE [LARGE SCALE GENOMIC DNA]</scope>
    <source>
        <strain evidence="10 11">XDB06</strain>
    </source>
</reference>
<organism evidence="10 11">
    <name type="scientific">Wenzhouxiangella sediminis</name>
    <dbReference type="NCBI Taxonomy" id="1792836"/>
    <lineage>
        <taxon>Bacteria</taxon>
        <taxon>Pseudomonadati</taxon>
        <taxon>Pseudomonadota</taxon>
        <taxon>Gammaproteobacteria</taxon>
        <taxon>Chromatiales</taxon>
        <taxon>Wenzhouxiangellaceae</taxon>
        <taxon>Wenzhouxiangella</taxon>
    </lineage>
</organism>
<evidence type="ECO:0000256" key="7">
    <source>
        <dbReference type="ARBA" id="ARBA00035136"/>
    </source>
</evidence>
<name>A0A3E1K7S3_9GAMM</name>
<evidence type="ECO:0000256" key="5">
    <source>
        <dbReference type="ARBA" id="ARBA00022980"/>
    </source>
</evidence>
<evidence type="ECO:0000256" key="6">
    <source>
        <dbReference type="ARBA" id="ARBA00023274"/>
    </source>
</evidence>
<evidence type="ECO:0000256" key="9">
    <source>
        <dbReference type="SAM" id="MobiDB-lite"/>
    </source>
</evidence>
<evidence type="ECO:0000256" key="1">
    <source>
        <dbReference type="ARBA" id="ARBA00003134"/>
    </source>
</evidence>
<dbReference type="FunFam" id="1.20.58.110:FF:000001">
    <property type="entry name" value="30S ribosomal protein S20"/>
    <property type="match status" value="1"/>
</dbReference>
<evidence type="ECO:0000256" key="4">
    <source>
        <dbReference type="ARBA" id="ARBA00022884"/>
    </source>
</evidence>
<dbReference type="GO" id="GO:0005829">
    <property type="term" value="C:cytosol"/>
    <property type="evidence" value="ECO:0007669"/>
    <property type="project" value="TreeGrafter"/>
</dbReference>
<keyword evidence="6 8" id="KW-0687">Ribonucleoprotein</keyword>
<dbReference type="SUPFAM" id="SSF46992">
    <property type="entry name" value="Ribosomal protein S20"/>
    <property type="match status" value="1"/>
</dbReference>
<dbReference type="GO" id="GO:0070181">
    <property type="term" value="F:small ribosomal subunit rRNA binding"/>
    <property type="evidence" value="ECO:0007669"/>
    <property type="project" value="TreeGrafter"/>
</dbReference>
<evidence type="ECO:0000256" key="8">
    <source>
        <dbReference type="HAMAP-Rule" id="MF_00500"/>
    </source>
</evidence>
<comment type="similarity">
    <text evidence="2 8">Belongs to the bacterial ribosomal protein bS20 family.</text>
</comment>
<dbReference type="Pfam" id="PF01649">
    <property type="entry name" value="Ribosomal_S20p"/>
    <property type="match status" value="1"/>
</dbReference>
<evidence type="ECO:0000313" key="11">
    <source>
        <dbReference type="Proteomes" id="UP000260351"/>
    </source>
</evidence>
<keyword evidence="11" id="KW-1185">Reference proteome</keyword>
<keyword evidence="3 8" id="KW-0699">rRNA-binding</keyword>
<dbReference type="InterPro" id="IPR036510">
    <property type="entry name" value="Ribosomal_bS20_sf"/>
</dbReference>
<keyword evidence="5 8" id="KW-0689">Ribosomal protein</keyword>
<dbReference type="PANTHER" id="PTHR33398:SF1">
    <property type="entry name" value="SMALL RIBOSOMAL SUBUNIT PROTEIN BS20C"/>
    <property type="match status" value="1"/>
</dbReference>
<proteinExistence type="inferred from homology"/>
<dbReference type="InterPro" id="IPR002583">
    <property type="entry name" value="Ribosomal_bS20"/>
</dbReference>
<evidence type="ECO:0000256" key="3">
    <source>
        <dbReference type="ARBA" id="ARBA00022730"/>
    </source>
</evidence>
<dbReference type="AlphaFoldDB" id="A0A3E1K7S3"/>
<dbReference type="Proteomes" id="UP000260351">
    <property type="component" value="Unassembled WGS sequence"/>
</dbReference>
<accession>A0A3E1K7S3</accession>
<dbReference type="HAMAP" id="MF_00500">
    <property type="entry name" value="Ribosomal_bS20"/>
    <property type="match status" value="1"/>
</dbReference>
<dbReference type="NCBIfam" id="TIGR00029">
    <property type="entry name" value="S20"/>
    <property type="match status" value="1"/>
</dbReference>
<comment type="caution">
    <text evidence="10">The sequence shown here is derived from an EMBL/GenBank/DDBJ whole genome shotgun (WGS) entry which is preliminary data.</text>
</comment>
<comment type="function">
    <text evidence="1 8">Binds directly to 16S ribosomal RNA.</text>
</comment>
<dbReference type="RefSeq" id="WP_116650968.1">
    <property type="nucleotide sequence ID" value="NZ_QUZK01000038.1"/>
</dbReference>
<dbReference type="GO" id="GO:0003735">
    <property type="term" value="F:structural constituent of ribosome"/>
    <property type="evidence" value="ECO:0007669"/>
    <property type="project" value="InterPro"/>
</dbReference>
<dbReference type="OrthoDB" id="9807974at2"/>
<sequence>MANSVSARKRARQAEKNRQHNASQRSYVRTKIKQVLRAIESGDKNAAEEAYKSAVPAIDSSVSKGIMHANKAARHKSRLNQHIRSMG</sequence>
<evidence type="ECO:0000313" key="10">
    <source>
        <dbReference type="EMBL" id="RFF30099.1"/>
    </source>
</evidence>
<dbReference type="PANTHER" id="PTHR33398">
    <property type="entry name" value="30S RIBOSOMAL PROTEIN S20"/>
    <property type="match status" value="1"/>
</dbReference>
<evidence type="ECO:0000256" key="2">
    <source>
        <dbReference type="ARBA" id="ARBA00007634"/>
    </source>
</evidence>
<keyword evidence="4 8" id="KW-0694">RNA-binding</keyword>
<gene>
    <name evidence="8" type="primary">rpsT</name>
    <name evidence="10" type="ORF">DZC52_09810</name>
</gene>